<feature type="region of interest" description="Disordered" evidence="3">
    <location>
        <begin position="176"/>
        <end position="277"/>
    </location>
</feature>
<dbReference type="GO" id="GO:0003729">
    <property type="term" value="F:mRNA binding"/>
    <property type="evidence" value="ECO:0007669"/>
    <property type="project" value="TreeGrafter"/>
</dbReference>
<proteinExistence type="predicted"/>
<dbReference type="InterPro" id="IPR012677">
    <property type="entry name" value="Nucleotide-bd_a/b_plait_sf"/>
</dbReference>
<comment type="caution">
    <text evidence="5">The sequence shown here is derived from an EMBL/GenBank/DDBJ whole genome shotgun (WGS) entry which is preliminary data.</text>
</comment>
<feature type="compositionally biased region" description="Basic and acidic residues" evidence="3">
    <location>
        <begin position="223"/>
        <end position="234"/>
    </location>
</feature>
<name>A0A9P4LMC4_9PLEO</name>
<feature type="compositionally biased region" description="Low complexity" evidence="3">
    <location>
        <begin position="249"/>
        <end position="270"/>
    </location>
</feature>
<dbReference type="PROSITE" id="PS50102">
    <property type="entry name" value="RRM"/>
    <property type="match status" value="1"/>
</dbReference>
<dbReference type="Gene3D" id="3.30.70.330">
    <property type="match status" value="1"/>
</dbReference>
<dbReference type="Proteomes" id="UP000799777">
    <property type="component" value="Unassembled WGS sequence"/>
</dbReference>
<gene>
    <name evidence="5" type="ORF">EK21DRAFT_100662</name>
</gene>
<feature type="compositionally biased region" description="Low complexity" evidence="3">
    <location>
        <begin position="193"/>
        <end position="205"/>
    </location>
</feature>
<feature type="region of interest" description="Disordered" evidence="3">
    <location>
        <begin position="1"/>
        <end position="65"/>
    </location>
</feature>
<keyword evidence="6" id="KW-1185">Reference proteome</keyword>
<evidence type="ECO:0000259" key="4">
    <source>
        <dbReference type="PROSITE" id="PS50102"/>
    </source>
</evidence>
<evidence type="ECO:0000256" key="2">
    <source>
        <dbReference type="PROSITE-ProRule" id="PRU00176"/>
    </source>
</evidence>
<dbReference type="InterPro" id="IPR025715">
    <property type="entry name" value="FoP_C"/>
</dbReference>
<dbReference type="InterPro" id="IPR051229">
    <property type="entry name" value="ALYREF_mRNA_export"/>
</dbReference>
<evidence type="ECO:0000313" key="6">
    <source>
        <dbReference type="Proteomes" id="UP000799777"/>
    </source>
</evidence>
<sequence length="277" mass="29129">MSSKLDTSLDDILKTRRQSNRRGGRGGRRSDAARPAPSGPVGGVSKTTKPAKQPKTATSTSTVPETTGKILVSGLPHDVDQQQLQDYFTSAVGVGRPKKILLQYGPTGRSLGSATIIFNKHDQAVKATAALNGVKIDNRPVRVEMLVSAANIPAAAAQPSLADRVTYVYTKLPRRSRLIARSQPKQQKDKPKPATAAKAATATAGRGRGARGDTRGRARGGRGGRERTKKKTVEELDAEMADYFPAAEGNNDAMATNGADAAPAAAGGDTAMDDEML</sequence>
<dbReference type="GO" id="GO:0005634">
    <property type="term" value="C:nucleus"/>
    <property type="evidence" value="ECO:0007669"/>
    <property type="project" value="TreeGrafter"/>
</dbReference>
<accession>A0A9P4LMC4</accession>
<dbReference type="SMART" id="SM00360">
    <property type="entry name" value="RRM"/>
    <property type="match status" value="1"/>
</dbReference>
<dbReference type="SMART" id="SM01218">
    <property type="entry name" value="FoP_duplication"/>
    <property type="match status" value="1"/>
</dbReference>
<evidence type="ECO:0000313" key="5">
    <source>
        <dbReference type="EMBL" id="KAF2030090.1"/>
    </source>
</evidence>
<organism evidence="5 6">
    <name type="scientific">Setomelanomma holmii</name>
    <dbReference type="NCBI Taxonomy" id="210430"/>
    <lineage>
        <taxon>Eukaryota</taxon>
        <taxon>Fungi</taxon>
        <taxon>Dikarya</taxon>
        <taxon>Ascomycota</taxon>
        <taxon>Pezizomycotina</taxon>
        <taxon>Dothideomycetes</taxon>
        <taxon>Pleosporomycetidae</taxon>
        <taxon>Pleosporales</taxon>
        <taxon>Pleosporineae</taxon>
        <taxon>Phaeosphaeriaceae</taxon>
        <taxon>Setomelanomma</taxon>
    </lineage>
</organism>
<evidence type="ECO:0000256" key="1">
    <source>
        <dbReference type="ARBA" id="ARBA00022884"/>
    </source>
</evidence>
<protein>
    <recommendedName>
        <fullName evidence="4">RRM domain-containing protein</fullName>
    </recommendedName>
</protein>
<dbReference type="Pfam" id="PF13865">
    <property type="entry name" value="FoP_duplication"/>
    <property type="match status" value="1"/>
</dbReference>
<reference evidence="5" key="1">
    <citation type="journal article" date="2020" name="Stud. Mycol.">
        <title>101 Dothideomycetes genomes: a test case for predicting lifestyles and emergence of pathogens.</title>
        <authorList>
            <person name="Haridas S."/>
            <person name="Albert R."/>
            <person name="Binder M."/>
            <person name="Bloem J."/>
            <person name="Labutti K."/>
            <person name="Salamov A."/>
            <person name="Andreopoulos B."/>
            <person name="Baker S."/>
            <person name="Barry K."/>
            <person name="Bills G."/>
            <person name="Bluhm B."/>
            <person name="Cannon C."/>
            <person name="Castanera R."/>
            <person name="Culley D."/>
            <person name="Daum C."/>
            <person name="Ezra D."/>
            <person name="Gonzalez J."/>
            <person name="Henrissat B."/>
            <person name="Kuo A."/>
            <person name="Liang C."/>
            <person name="Lipzen A."/>
            <person name="Lutzoni F."/>
            <person name="Magnuson J."/>
            <person name="Mondo S."/>
            <person name="Nolan M."/>
            <person name="Ohm R."/>
            <person name="Pangilinan J."/>
            <person name="Park H.-J."/>
            <person name="Ramirez L."/>
            <person name="Alfaro M."/>
            <person name="Sun H."/>
            <person name="Tritt A."/>
            <person name="Yoshinaga Y."/>
            <person name="Zwiers L.-H."/>
            <person name="Turgeon B."/>
            <person name="Goodwin S."/>
            <person name="Spatafora J."/>
            <person name="Crous P."/>
            <person name="Grigoriev I."/>
        </authorList>
    </citation>
    <scope>NUCLEOTIDE SEQUENCE</scope>
    <source>
        <strain evidence="5">CBS 110217</strain>
    </source>
</reference>
<dbReference type="Pfam" id="PF00076">
    <property type="entry name" value="RRM_1"/>
    <property type="match status" value="1"/>
</dbReference>
<dbReference type="PANTHER" id="PTHR19965:SF35">
    <property type="entry name" value="RNA ANNEALING PROTEIN YRA1"/>
    <property type="match status" value="1"/>
</dbReference>
<feature type="compositionally biased region" description="Low complexity" evidence="3">
    <location>
        <begin position="45"/>
        <end position="65"/>
    </location>
</feature>
<dbReference type="InterPro" id="IPR035979">
    <property type="entry name" value="RBD_domain_sf"/>
</dbReference>
<dbReference type="EMBL" id="ML978193">
    <property type="protein sequence ID" value="KAF2030090.1"/>
    <property type="molecule type" value="Genomic_DNA"/>
</dbReference>
<evidence type="ECO:0000256" key="3">
    <source>
        <dbReference type="SAM" id="MobiDB-lite"/>
    </source>
</evidence>
<feature type="compositionally biased region" description="Basic residues" evidence="3">
    <location>
        <begin position="15"/>
        <end position="27"/>
    </location>
</feature>
<dbReference type="SUPFAM" id="SSF54928">
    <property type="entry name" value="RNA-binding domain, RBD"/>
    <property type="match status" value="1"/>
</dbReference>
<dbReference type="OrthoDB" id="346839at2759"/>
<dbReference type="InterPro" id="IPR000504">
    <property type="entry name" value="RRM_dom"/>
</dbReference>
<keyword evidence="1 2" id="KW-0694">RNA-binding</keyword>
<feature type="domain" description="RRM" evidence="4">
    <location>
        <begin position="68"/>
        <end position="148"/>
    </location>
</feature>
<dbReference type="AlphaFoldDB" id="A0A9P4LMC4"/>
<dbReference type="PANTHER" id="PTHR19965">
    <property type="entry name" value="RNA AND EXPORT FACTOR BINDING PROTEIN"/>
    <property type="match status" value="1"/>
</dbReference>